<sequence>MTKFNGFNNKNEVDNKYFFYNGALMNFEMPFEINLEKIFENIVSIKTKSFYKVGTFLGIDVRLNGKMFSIIGSVFKVKVTSNFYELKLNIEYFPDELMFELEDIFDK</sequence>
<dbReference type="Proteomes" id="UP001321786">
    <property type="component" value="Chromosome"/>
</dbReference>
<dbReference type="EMBL" id="AP028654">
    <property type="protein sequence ID" value="BEP27881.1"/>
    <property type="molecule type" value="Genomic_DNA"/>
</dbReference>
<dbReference type="RefSeq" id="WP_338536241.1">
    <property type="nucleotide sequence ID" value="NZ_AP028654.1"/>
</dbReference>
<evidence type="ECO:0000313" key="2">
    <source>
        <dbReference type="Proteomes" id="UP001321786"/>
    </source>
</evidence>
<organism evidence="1 2">
    <name type="scientific">Helicovermis profundi</name>
    <dbReference type="NCBI Taxonomy" id="3065157"/>
    <lineage>
        <taxon>Bacteria</taxon>
        <taxon>Bacillati</taxon>
        <taxon>Bacillota</taxon>
        <taxon>Clostridia</taxon>
        <taxon>Helicovermis</taxon>
    </lineage>
</organism>
<dbReference type="KEGG" id="hprf:HLPR_02120"/>
<protein>
    <submittedName>
        <fullName evidence="1">Uncharacterized protein</fullName>
    </submittedName>
</protein>
<accession>A0AAU9E0R9</accession>
<name>A0AAU9E0R9_9FIRM</name>
<evidence type="ECO:0000313" key="1">
    <source>
        <dbReference type="EMBL" id="BEP27881.1"/>
    </source>
</evidence>
<dbReference type="AlphaFoldDB" id="A0AAU9E0R9"/>
<gene>
    <name evidence="1" type="ORF">HLPR_02120</name>
</gene>
<keyword evidence="2" id="KW-1185">Reference proteome</keyword>
<proteinExistence type="predicted"/>
<reference evidence="1 2" key="1">
    <citation type="submission" date="2023-08" db="EMBL/GenBank/DDBJ databases">
        <title>Helicovermis profunda gen. nov., sp. nov., a novel mesophilic, fermentative bacterium within the Bacillota from a deep-sea hydrothermal vent chimney.</title>
        <authorList>
            <person name="Miyazaki U."/>
            <person name="Mizutani D."/>
            <person name="Hashimoto Y."/>
            <person name="Tame A."/>
            <person name="Sawayama S."/>
            <person name="Miyazaki J."/>
            <person name="Takai K."/>
            <person name="Nakagawa S."/>
        </authorList>
    </citation>
    <scope>NUCLEOTIDE SEQUENCE [LARGE SCALE GENOMIC DNA]</scope>
    <source>
        <strain evidence="1 2">S502</strain>
    </source>
</reference>